<dbReference type="InterPro" id="IPR002656">
    <property type="entry name" value="Acyl_transf_3_dom"/>
</dbReference>
<protein>
    <submittedName>
        <fullName evidence="4">DUF1624 domain-containing protein</fullName>
    </submittedName>
</protein>
<name>A0A9D1T4X3_9FIRM</name>
<feature type="transmembrane region" description="Helical" evidence="2">
    <location>
        <begin position="182"/>
        <end position="199"/>
    </location>
</feature>
<evidence type="ECO:0000256" key="1">
    <source>
        <dbReference type="SAM" id="MobiDB-lite"/>
    </source>
</evidence>
<feature type="transmembrane region" description="Helical" evidence="2">
    <location>
        <begin position="12"/>
        <end position="31"/>
    </location>
</feature>
<reference evidence="4" key="1">
    <citation type="submission" date="2020-10" db="EMBL/GenBank/DDBJ databases">
        <authorList>
            <person name="Gilroy R."/>
        </authorList>
    </citation>
    <scope>NUCLEOTIDE SEQUENCE</scope>
    <source>
        <strain evidence="4">ChiBcec2-4451</strain>
    </source>
</reference>
<feature type="transmembrane region" description="Helical" evidence="2">
    <location>
        <begin position="43"/>
        <end position="65"/>
    </location>
</feature>
<feature type="transmembrane region" description="Helical" evidence="2">
    <location>
        <begin position="309"/>
        <end position="328"/>
    </location>
</feature>
<organism evidence="4 5">
    <name type="scientific">Candidatus Pullilachnospira stercoravium</name>
    <dbReference type="NCBI Taxonomy" id="2840913"/>
    <lineage>
        <taxon>Bacteria</taxon>
        <taxon>Bacillati</taxon>
        <taxon>Bacillota</taxon>
        <taxon>Clostridia</taxon>
        <taxon>Lachnospirales</taxon>
        <taxon>Lachnospiraceae</taxon>
        <taxon>Lachnospiraceae incertae sedis</taxon>
        <taxon>Candidatus Pullilachnospira</taxon>
    </lineage>
</organism>
<feature type="transmembrane region" description="Helical" evidence="2">
    <location>
        <begin position="211"/>
        <end position="228"/>
    </location>
</feature>
<keyword evidence="2" id="KW-0472">Membrane</keyword>
<evidence type="ECO:0000313" key="4">
    <source>
        <dbReference type="EMBL" id="HIV11697.1"/>
    </source>
</evidence>
<dbReference type="AlphaFoldDB" id="A0A9D1T4X3"/>
<feature type="transmembrane region" description="Helical" evidence="2">
    <location>
        <begin position="118"/>
        <end position="141"/>
    </location>
</feature>
<comment type="caution">
    <text evidence="4">The sequence shown here is derived from an EMBL/GenBank/DDBJ whole genome shotgun (WGS) entry which is preliminary data.</text>
</comment>
<keyword evidence="2" id="KW-0812">Transmembrane</keyword>
<evidence type="ECO:0000256" key="2">
    <source>
        <dbReference type="SAM" id="Phobius"/>
    </source>
</evidence>
<feature type="region of interest" description="Disordered" evidence="1">
    <location>
        <begin position="333"/>
        <end position="356"/>
    </location>
</feature>
<feature type="transmembrane region" description="Helical" evidence="2">
    <location>
        <begin position="148"/>
        <end position="167"/>
    </location>
</feature>
<gene>
    <name evidence="4" type="ORF">IAA63_00970</name>
</gene>
<proteinExistence type="predicted"/>
<evidence type="ECO:0000313" key="5">
    <source>
        <dbReference type="Proteomes" id="UP000886723"/>
    </source>
</evidence>
<dbReference type="EMBL" id="DVON01000024">
    <property type="protein sequence ID" value="HIV11697.1"/>
    <property type="molecule type" value="Genomic_DNA"/>
</dbReference>
<sequence length="356" mass="39913">MTRGRNREIDICKGILTVTMILCHCIQFFGFEEQGVQKILVNVINLTTFSGFLFCFGFVSNLAYYENRNFKTSAVKLEKNAVRLLVAFYVSGIAYMAFVEDKIFRWDFITEILLLKRYPGWSEFLASFAAMMLAGILLYPVLKRVNGWVVAAVAVISGAACFLPYASIHNSWLALFAGSRDFTTFPILQYMVFFAAGAWISRKRIWWKPQILAVVLVISLPCIIQFIRDGYLPERFPPSIFYIAGGSLFVYLDYLIAGGLERLREKTRILEAVSGCLERCGRASLHYLLLSNLLIFALDGSSFSFRSGAYAFGAFAVILLLISYLHQLRNEGKKNNERPETDPAISTGAGGSASGK</sequence>
<dbReference type="Proteomes" id="UP000886723">
    <property type="component" value="Unassembled WGS sequence"/>
</dbReference>
<evidence type="ECO:0000259" key="3">
    <source>
        <dbReference type="Pfam" id="PF01757"/>
    </source>
</evidence>
<dbReference type="GO" id="GO:0016747">
    <property type="term" value="F:acyltransferase activity, transferring groups other than amino-acyl groups"/>
    <property type="evidence" value="ECO:0007669"/>
    <property type="project" value="InterPro"/>
</dbReference>
<accession>A0A9D1T4X3</accession>
<feature type="transmembrane region" description="Helical" evidence="2">
    <location>
        <begin position="240"/>
        <end position="260"/>
    </location>
</feature>
<feature type="transmembrane region" description="Helical" evidence="2">
    <location>
        <begin position="81"/>
        <end position="98"/>
    </location>
</feature>
<reference evidence="4" key="2">
    <citation type="journal article" date="2021" name="PeerJ">
        <title>Extensive microbial diversity within the chicken gut microbiome revealed by metagenomics and culture.</title>
        <authorList>
            <person name="Gilroy R."/>
            <person name="Ravi A."/>
            <person name="Getino M."/>
            <person name="Pursley I."/>
            <person name="Horton D.L."/>
            <person name="Alikhan N.F."/>
            <person name="Baker D."/>
            <person name="Gharbi K."/>
            <person name="Hall N."/>
            <person name="Watson M."/>
            <person name="Adriaenssens E.M."/>
            <person name="Foster-Nyarko E."/>
            <person name="Jarju S."/>
            <person name="Secka A."/>
            <person name="Antonio M."/>
            <person name="Oren A."/>
            <person name="Chaudhuri R.R."/>
            <person name="La Ragione R."/>
            <person name="Hildebrand F."/>
            <person name="Pallen M.J."/>
        </authorList>
    </citation>
    <scope>NUCLEOTIDE SEQUENCE</scope>
    <source>
        <strain evidence="4">ChiBcec2-4451</strain>
    </source>
</reference>
<keyword evidence="2" id="KW-1133">Transmembrane helix</keyword>
<dbReference type="Pfam" id="PF01757">
    <property type="entry name" value="Acyl_transf_3"/>
    <property type="match status" value="1"/>
</dbReference>
<feature type="transmembrane region" description="Helical" evidence="2">
    <location>
        <begin position="285"/>
        <end position="303"/>
    </location>
</feature>
<feature type="domain" description="Acyltransferase 3" evidence="3">
    <location>
        <begin position="7"/>
        <end position="324"/>
    </location>
</feature>